<dbReference type="EMBL" id="JGZI01000010">
    <property type="protein sequence ID" value="KFI81599.1"/>
    <property type="molecule type" value="Genomic_DNA"/>
</dbReference>
<reference evidence="8 9" key="1">
    <citation type="submission" date="2014-03" db="EMBL/GenBank/DDBJ databases">
        <title>Genomics of Bifidobacteria.</title>
        <authorList>
            <person name="Ventura M."/>
            <person name="Milani C."/>
            <person name="Lugli G.A."/>
        </authorList>
    </citation>
    <scope>NUCLEOTIDE SEQUENCE [LARGE SCALE GENOMIC DNA]</scope>
    <source>
        <strain evidence="8 9">LMG 21775</strain>
    </source>
</reference>
<dbReference type="STRING" id="218140.BPSY_2011"/>
<dbReference type="InterPro" id="IPR013525">
    <property type="entry name" value="ABC2_TM"/>
</dbReference>
<evidence type="ECO:0000256" key="5">
    <source>
        <dbReference type="ARBA" id="ARBA00023251"/>
    </source>
</evidence>
<dbReference type="PANTHER" id="PTHR43229">
    <property type="entry name" value="NODULATION PROTEIN J"/>
    <property type="match status" value="1"/>
</dbReference>
<comment type="caution">
    <text evidence="8">The sequence shown here is derived from an EMBL/GenBank/DDBJ whole genome shotgun (WGS) entry which is preliminary data.</text>
</comment>
<dbReference type="AlphaFoldDB" id="A0A087CE99"/>
<feature type="transmembrane region" description="Helical" evidence="6">
    <location>
        <begin position="168"/>
        <end position="186"/>
    </location>
</feature>
<keyword evidence="2 6" id="KW-0812">Transmembrane</keyword>
<dbReference type="GO" id="GO:0046677">
    <property type="term" value="P:response to antibiotic"/>
    <property type="evidence" value="ECO:0007669"/>
    <property type="project" value="UniProtKB-KW"/>
</dbReference>
<evidence type="ECO:0000256" key="4">
    <source>
        <dbReference type="ARBA" id="ARBA00023136"/>
    </source>
</evidence>
<feature type="transmembrane region" description="Helical" evidence="6">
    <location>
        <begin position="137"/>
        <end position="161"/>
    </location>
</feature>
<feature type="transmembrane region" description="Helical" evidence="6">
    <location>
        <begin position="21"/>
        <end position="39"/>
    </location>
</feature>
<dbReference type="PROSITE" id="PS51012">
    <property type="entry name" value="ABC_TM2"/>
    <property type="match status" value="1"/>
</dbReference>
<evidence type="ECO:0000259" key="7">
    <source>
        <dbReference type="PROSITE" id="PS51012"/>
    </source>
</evidence>
<comment type="subcellular location">
    <subcellularLocation>
        <location evidence="1">Membrane</location>
        <topology evidence="1">Multi-pass membrane protein</topology>
    </subcellularLocation>
</comment>
<dbReference type="InterPro" id="IPR000412">
    <property type="entry name" value="ABC_2_transport"/>
</dbReference>
<dbReference type="OrthoDB" id="4526018at2"/>
<proteinExistence type="predicted"/>
<dbReference type="GO" id="GO:0140359">
    <property type="term" value="F:ABC-type transporter activity"/>
    <property type="evidence" value="ECO:0007669"/>
    <property type="project" value="InterPro"/>
</dbReference>
<sequence length="261" mass="27784">MSIRKSAAVARLNLMLQMKEPSVLLLITIVPIILTPFMVPGNKATLVSEGYIHATGAEQAVPGFAILFSFFSVQLIVQMFFNERHWGTWDRLRVSSLSVGDVIVGKAGVAIVLQIAQMGIVLVAGTLICGYRPNGSIAALAITALVFCVALALFGVAVSLWCASEHTALAVAMLLGMLMACIGGSLTPVNTFPAWAQPLARISPAYWVVDAIRRIGLDRGNLFTIMPNLFVIVGFGAVCMAFIIIARLTTYGRAKASSASV</sequence>
<feature type="domain" description="ABC transmembrane type-2" evidence="7">
    <location>
        <begin position="22"/>
        <end position="250"/>
    </location>
</feature>
<name>A0A087CE99_9BIFI</name>
<gene>
    <name evidence="8" type="ORF">BPSY_2011</name>
</gene>
<dbReference type="InterPro" id="IPR047817">
    <property type="entry name" value="ABC2_TM_bact-type"/>
</dbReference>
<evidence type="ECO:0000256" key="2">
    <source>
        <dbReference type="ARBA" id="ARBA00022692"/>
    </source>
</evidence>
<dbReference type="GO" id="GO:0043190">
    <property type="term" value="C:ATP-binding cassette (ABC) transporter complex"/>
    <property type="evidence" value="ECO:0007669"/>
    <property type="project" value="InterPro"/>
</dbReference>
<dbReference type="InterPro" id="IPR051784">
    <property type="entry name" value="Nod_factor_ABC_transporter"/>
</dbReference>
<accession>A0A087CE99</accession>
<dbReference type="PIRSF" id="PIRSF006648">
    <property type="entry name" value="DrrB"/>
    <property type="match status" value="1"/>
</dbReference>
<dbReference type="eggNOG" id="COG0842">
    <property type="taxonomic scope" value="Bacteria"/>
</dbReference>
<keyword evidence="4 6" id="KW-0472">Membrane</keyword>
<feature type="transmembrane region" description="Helical" evidence="6">
    <location>
        <begin position="102"/>
        <end position="125"/>
    </location>
</feature>
<organism evidence="8 9">
    <name type="scientific">Bifidobacterium psychraerophilum</name>
    <dbReference type="NCBI Taxonomy" id="218140"/>
    <lineage>
        <taxon>Bacteria</taxon>
        <taxon>Bacillati</taxon>
        <taxon>Actinomycetota</taxon>
        <taxon>Actinomycetes</taxon>
        <taxon>Bifidobacteriales</taxon>
        <taxon>Bifidobacteriaceae</taxon>
        <taxon>Bifidobacterium</taxon>
    </lineage>
</organism>
<evidence type="ECO:0000313" key="9">
    <source>
        <dbReference type="Proteomes" id="UP000029050"/>
    </source>
</evidence>
<keyword evidence="3 6" id="KW-1133">Transmembrane helix</keyword>
<evidence type="ECO:0000313" key="8">
    <source>
        <dbReference type="EMBL" id="KFI81599.1"/>
    </source>
</evidence>
<dbReference type="Proteomes" id="UP000029050">
    <property type="component" value="Unassembled WGS sequence"/>
</dbReference>
<evidence type="ECO:0000256" key="1">
    <source>
        <dbReference type="ARBA" id="ARBA00004141"/>
    </source>
</evidence>
<keyword evidence="9" id="KW-1185">Reference proteome</keyword>
<dbReference type="Pfam" id="PF12698">
    <property type="entry name" value="ABC2_membrane_3"/>
    <property type="match status" value="1"/>
</dbReference>
<feature type="transmembrane region" description="Helical" evidence="6">
    <location>
        <begin position="229"/>
        <end position="248"/>
    </location>
</feature>
<evidence type="ECO:0000256" key="6">
    <source>
        <dbReference type="SAM" id="Phobius"/>
    </source>
</evidence>
<protein>
    <submittedName>
        <fullName evidence="8">Putative integral membrane transport protein</fullName>
    </submittedName>
</protein>
<keyword evidence="5" id="KW-0046">Antibiotic resistance</keyword>
<dbReference type="PANTHER" id="PTHR43229:SF6">
    <property type="entry name" value="ABC-TYPE MULTIDRUG TRANSPORT SYSTEM, PERMEASE COMPONENT"/>
    <property type="match status" value="1"/>
</dbReference>
<evidence type="ECO:0000256" key="3">
    <source>
        <dbReference type="ARBA" id="ARBA00022989"/>
    </source>
</evidence>
<feature type="transmembrane region" description="Helical" evidence="6">
    <location>
        <begin position="59"/>
        <end position="81"/>
    </location>
</feature>